<comment type="caution">
    <text evidence="1">The sequence shown here is derived from an EMBL/GenBank/DDBJ whole genome shotgun (WGS) entry which is preliminary data.</text>
</comment>
<protein>
    <submittedName>
        <fullName evidence="1">Uncharacterized protein</fullName>
    </submittedName>
</protein>
<dbReference type="AlphaFoldDB" id="A0A6L2JQ19"/>
<gene>
    <name evidence="1" type="ORF">Tci_011166</name>
</gene>
<organism evidence="1">
    <name type="scientific">Tanacetum cinerariifolium</name>
    <name type="common">Dalmatian daisy</name>
    <name type="synonym">Chrysanthemum cinerariifolium</name>
    <dbReference type="NCBI Taxonomy" id="118510"/>
    <lineage>
        <taxon>Eukaryota</taxon>
        <taxon>Viridiplantae</taxon>
        <taxon>Streptophyta</taxon>
        <taxon>Embryophyta</taxon>
        <taxon>Tracheophyta</taxon>
        <taxon>Spermatophyta</taxon>
        <taxon>Magnoliopsida</taxon>
        <taxon>eudicotyledons</taxon>
        <taxon>Gunneridae</taxon>
        <taxon>Pentapetalae</taxon>
        <taxon>asterids</taxon>
        <taxon>campanulids</taxon>
        <taxon>Asterales</taxon>
        <taxon>Asteraceae</taxon>
        <taxon>Asteroideae</taxon>
        <taxon>Anthemideae</taxon>
        <taxon>Anthemidinae</taxon>
        <taxon>Tanacetum</taxon>
    </lineage>
</organism>
<dbReference type="EMBL" id="BKCJ010001142">
    <property type="protein sequence ID" value="GEU39188.1"/>
    <property type="molecule type" value="Genomic_DNA"/>
</dbReference>
<reference evidence="1" key="1">
    <citation type="journal article" date="2019" name="Sci. Rep.">
        <title>Draft genome of Tanacetum cinerariifolium, the natural source of mosquito coil.</title>
        <authorList>
            <person name="Yamashiro T."/>
            <person name="Shiraishi A."/>
            <person name="Satake H."/>
            <person name="Nakayama K."/>
        </authorList>
    </citation>
    <scope>NUCLEOTIDE SEQUENCE</scope>
</reference>
<proteinExistence type="predicted"/>
<name>A0A6L2JQ19_TANCI</name>
<accession>A0A6L2JQ19</accession>
<evidence type="ECO:0000313" key="1">
    <source>
        <dbReference type="EMBL" id="GEU39188.1"/>
    </source>
</evidence>
<sequence>MHFLCFSYEWKPSSNQYFGQAYYDLSKDSWGWSWKERWIAVCPWEARVIAWPKQKNKTSKKPKNGAPKQVVAVKPKKVYGKGEHYIFWLFEIFGSELRLPAMCLLKCQVKGYEFGKASGMAPSCEFSLCETKQVSKGWVEAFCVTLFVLKAKLNTFFGQV</sequence>